<evidence type="ECO:0000313" key="2">
    <source>
        <dbReference type="EMBL" id="MEV8466062.1"/>
    </source>
</evidence>
<reference evidence="2 3" key="1">
    <citation type="submission" date="2024-07" db="EMBL/GenBank/DDBJ databases">
        <authorList>
            <person name="Kang M."/>
        </authorList>
    </citation>
    <scope>NUCLEOTIDE SEQUENCE [LARGE SCALE GENOMIC DNA]</scope>
    <source>
        <strain evidence="2 3">DFM31</strain>
    </source>
</reference>
<evidence type="ECO:0000313" key="3">
    <source>
        <dbReference type="Proteomes" id="UP001553161"/>
    </source>
</evidence>
<feature type="domain" description="Glyoxalase-like" evidence="1">
    <location>
        <begin position="5"/>
        <end position="182"/>
    </location>
</feature>
<name>A0ABV3L3C0_9RHOB</name>
<evidence type="ECO:0000259" key="1">
    <source>
        <dbReference type="Pfam" id="PF13468"/>
    </source>
</evidence>
<dbReference type="SUPFAM" id="SSF54593">
    <property type="entry name" value="Glyoxalase/Bleomycin resistance protein/Dihydroxybiphenyl dioxygenase"/>
    <property type="match status" value="1"/>
</dbReference>
<gene>
    <name evidence="2" type="ORF">AB0T83_04590</name>
</gene>
<protein>
    <submittedName>
        <fullName evidence="2">VOC family protein</fullName>
    </submittedName>
</protein>
<accession>A0ABV3L3C0</accession>
<proteinExistence type="predicted"/>
<dbReference type="InterPro" id="IPR029068">
    <property type="entry name" value="Glyas_Bleomycin-R_OHBP_Dase"/>
</dbReference>
<dbReference type="Gene3D" id="3.10.180.10">
    <property type="entry name" value="2,3-Dihydroxybiphenyl 1,2-Dioxygenase, domain 1"/>
    <property type="match status" value="1"/>
</dbReference>
<dbReference type="Pfam" id="PF13468">
    <property type="entry name" value="Glyoxalase_3"/>
    <property type="match status" value="1"/>
</dbReference>
<dbReference type="RefSeq" id="WP_366191869.1">
    <property type="nucleotide sequence ID" value="NZ_JBFBVU010000003.1"/>
</dbReference>
<organism evidence="2 3">
    <name type="scientific">Meridianimarinicoccus marinus</name>
    <dbReference type="NCBI Taxonomy" id="3231483"/>
    <lineage>
        <taxon>Bacteria</taxon>
        <taxon>Pseudomonadati</taxon>
        <taxon>Pseudomonadota</taxon>
        <taxon>Alphaproteobacteria</taxon>
        <taxon>Rhodobacterales</taxon>
        <taxon>Paracoccaceae</taxon>
        <taxon>Meridianimarinicoccus</taxon>
    </lineage>
</organism>
<keyword evidence="3" id="KW-1185">Reference proteome</keyword>
<dbReference type="EMBL" id="JBFBVU010000003">
    <property type="protein sequence ID" value="MEV8466062.1"/>
    <property type="molecule type" value="Genomic_DNA"/>
</dbReference>
<dbReference type="InterPro" id="IPR025870">
    <property type="entry name" value="Glyoxalase-like_dom"/>
</dbReference>
<comment type="caution">
    <text evidence="2">The sequence shown here is derived from an EMBL/GenBank/DDBJ whole genome shotgun (WGS) entry which is preliminary data.</text>
</comment>
<dbReference type="Proteomes" id="UP001553161">
    <property type="component" value="Unassembled WGS sequence"/>
</dbReference>
<sequence length="211" mass="22716">MTPQLDHIVLGCARLDRGADALRDRLGVTLPDGGQHPAMSTHNRLTRLGEAAYFELIAVDPEAPDPGRPRWFSLDDPGTQARLAARPRALCWVVAVDDLEAVVARSPVDLGEVLSLSRGDLTWRLTVPRDGHLPEGGLLPAFIEWPGGRSPASRLPDQGLNLTAIHLRHPAPEGFGQTLEALGLLPLVQLHSGPRALSFEIESPTGPVTLD</sequence>